<sequence>MATAVSTETIQAQELRGAKDLRQVTRTVQAPLDDEVQIAMRATTLCGSDLHYFTYYRNGDFCIREPLSPGHECAGLVVAVGSKAEQQYGVKLGDKVAVEVGVPCDDCEQCLDGNYNVCEKLRFRSSATCFPHYQGTLQQRFNHPAKWVHKLPEGISYAEGALLEPLAVAIHAVRKANAKQGASCLIVGTGAVGLLCAAVAKSSGYSNIVMADIIQNRLDFALSNGFADKVVRLPSRRAKDIEQGLAFAKQDAMNLRKENDGNAFSRVFECTGIEACVRTSIYVSASLSKPVSLSRVQLITRWDEQATRNGGKVLLIGMGTPIQTLPISSAALREVDLVGVWRYANCYPHGIELMQRAGKGGVPDVRKLITHRFRGLGQSLEAFDMAAKTCDHNGNLVIKVVVENE</sequence>
<reference evidence="1" key="1">
    <citation type="submission" date="2021-11" db="EMBL/GenBank/DDBJ databases">
        <title>Fusarium solani-melongenae Genome sequencing and assembly.</title>
        <authorList>
            <person name="Xie S."/>
            <person name="Huang L."/>
            <person name="Zhang X."/>
        </authorList>
    </citation>
    <scope>NUCLEOTIDE SEQUENCE</scope>
    <source>
        <strain evidence="1">CRI 24-3</strain>
    </source>
</reference>
<organism evidence="1 2">
    <name type="scientific">Fusarium solani subsp. cucurbitae</name>
    <name type="common">Neocosmosporum cucurbitae</name>
    <dbReference type="NCBI Taxonomy" id="2747967"/>
    <lineage>
        <taxon>Eukaryota</taxon>
        <taxon>Fungi</taxon>
        <taxon>Dikarya</taxon>
        <taxon>Ascomycota</taxon>
        <taxon>Pezizomycotina</taxon>
        <taxon>Sordariomycetes</taxon>
        <taxon>Hypocreomycetidae</taxon>
        <taxon>Hypocreales</taxon>
        <taxon>Nectriaceae</taxon>
        <taxon>Fusarium</taxon>
        <taxon>Fusarium solani species complex</taxon>
    </lineage>
</organism>
<gene>
    <name evidence="1" type="ORF">LCI18_000046</name>
</gene>
<dbReference type="Proteomes" id="UP000830768">
    <property type="component" value="Chromosome 1"/>
</dbReference>
<proteinExistence type="predicted"/>
<evidence type="ECO:0000313" key="1">
    <source>
        <dbReference type="EMBL" id="UPK89111.1"/>
    </source>
</evidence>
<protein>
    <submittedName>
        <fullName evidence="1">Uncharacterized protein</fullName>
    </submittedName>
</protein>
<name>A0ACD3YJP9_FUSSC</name>
<evidence type="ECO:0000313" key="2">
    <source>
        <dbReference type="Proteomes" id="UP000830768"/>
    </source>
</evidence>
<accession>A0ACD3YJP9</accession>
<dbReference type="EMBL" id="CP090030">
    <property type="protein sequence ID" value="UPK89111.1"/>
    <property type="molecule type" value="Genomic_DNA"/>
</dbReference>
<keyword evidence="2" id="KW-1185">Reference proteome</keyword>